<dbReference type="InterPro" id="IPR036047">
    <property type="entry name" value="F-box-like_dom_sf"/>
</dbReference>
<name>A0A6J0M851_RAPSA</name>
<dbReference type="GeneID" id="108839535"/>
<evidence type="ECO:0000259" key="1">
    <source>
        <dbReference type="PROSITE" id="PS50181"/>
    </source>
</evidence>
<keyword evidence="2" id="KW-1185">Reference proteome</keyword>
<organism evidence="2 3">
    <name type="scientific">Raphanus sativus</name>
    <name type="common">Radish</name>
    <name type="synonym">Raphanus raphanistrum var. sativus</name>
    <dbReference type="NCBI Taxonomy" id="3726"/>
    <lineage>
        <taxon>Eukaryota</taxon>
        <taxon>Viridiplantae</taxon>
        <taxon>Streptophyta</taxon>
        <taxon>Embryophyta</taxon>
        <taxon>Tracheophyta</taxon>
        <taxon>Spermatophyta</taxon>
        <taxon>Magnoliopsida</taxon>
        <taxon>eudicotyledons</taxon>
        <taxon>Gunneridae</taxon>
        <taxon>Pentapetalae</taxon>
        <taxon>rosids</taxon>
        <taxon>malvids</taxon>
        <taxon>Brassicales</taxon>
        <taxon>Brassicaceae</taxon>
        <taxon>Brassiceae</taxon>
        <taxon>Raphanus</taxon>
    </lineage>
</organism>
<dbReference type="InterPro" id="IPR050354">
    <property type="entry name" value="F-box/kelch-repeat_ARATH"/>
</dbReference>
<dbReference type="AlphaFoldDB" id="A0A6J0M851"/>
<dbReference type="Pfam" id="PF25210">
    <property type="entry name" value="Kelch_FKB95"/>
    <property type="match status" value="1"/>
</dbReference>
<gene>
    <name evidence="3" type="primary">LOC108839535</name>
</gene>
<evidence type="ECO:0000313" key="3">
    <source>
        <dbReference type="RefSeq" id="XP_018467791.1"/>
    </source>
</evidence>
<dbReference type="Pfam" id="PF00646">
    <property type="entry name" value="F-box"/>
    <property type="match status" value="1"/>
</dbReference>
<dbReference type="KEGG" id="rsz:108839535"/>
<dbReference type="PROSITE" id="PS50181">
    <property type="entry name" value="FBOX"/>
    <property type="match status" value="1"/>
</dbReference>
<dbReference type="PANTHER" id="PTHR24414">
    <property type="entry name" value="F-BOX/KELCH-REPEAT PROTEIN SKIP4"/>
    <property type="match status" value="1"/>
</dbReference>
<protein>
    <submittedName>
        <fullName evidence="3">F-box/kelch-repeat protein At5g39560-like</fullName>
    </submittedName>
</protein>
<dbReference type="CDD" id="cd22152">
    <property type="entry name" value="F-box_AtAFR-like"/>
    <property type="match status" value="1"/>
</dbReference>
<reference evidence="3" key="2">
    <citation type="submission" date="2025-08" db="UniProtKB">
        <authorList>
            <consortium name="RefSeq"/>
        </authorList>
    </citation>
    <scope>IDENTIFICATION</scope>
    <source>
        <tissue evidence="3">Leaf</tissue>
    </source>
</reference>
<accession>A0A6J0M851</accession>
<dbReference type="SMART" id="SM00256">
    <property type="entry name" value="FBOX"/>
    <property type="match status" value="1"/>
</dbReference>
<evidence type="ECO:0000313" key="2">
    <source>
        <dbReference type="Proteomes" id="UP000504610"/>
    </source>
</evidence>
<reference evidence="2" key="1">
    <citation type="journal article" date="2019" name="Database">
        <title>The radish genome database (RadishGD): an integrated information resource for radish genomics.</title>
        <authorList>
            <person name="Yu H.J."/>
            <person name="Baek S."/>
            <person name="Lee Y.J."/>
            <person name="Cho A."/>
            <person name="Mun J.H."/>
        </authorList>
    </citation>
    <scope>NUCLEOTIDE SEQUENCE [LARGE SCALE GENOMIC DNA]</scope>
    <source>
        <strain evidence="2">cv. WK10039</strain>
    </source>
</reference>
<dbReference type="PANTHER" id="PTHR24414:SF138">
    <property type="entry name" value="F-BOX DOMAIN-CONTAINING PROTEIN"/>
    <property type="match status" value="1"/>
</dbReference>
<proteinExistence type="predicted"/>
<dbReference type="SMART" id="SM00612">
    <property type="entry name" value="Kelch"/>
    <property type="match status" value="1"/>
</dbReference>
<dbReference type="SUPFAM" id="SSF117281">
    <property type="entry name" value="Kelch motif"/>
    <property type="match status" value="1"/>
</dbReference>
<dbReference type="Gene3D" id="1.20.1280.50">
    <property type="match status" value="1"/>
</dbReference>
<dbReference type="SUPFAM" id="SSF81383">
    <property type="entry name" value="F-box domain"/>
    <property type="match status" value="1"/>
</dbReference>
<dbReference type="InterPro" id="IPR015915">
    <property type="entry name" value="Kelch-typ_b-propeller"/>
</dbReference>
<dbReference type="OrthoDB" id="1091747at2759"/>
<dbReference type="InterPro" id="IPR006652">
    <property type="entry name" value="Kelch_1"/>
</dbReference>
<sequence>MIPEECRPKQKKNKTEAQPLSFSSLPDELVENILARIPNWKYSNLSLVSKRFLSILSSPELYATRSRIGTTEPCLYFCLEDSPNIPSPKWFSLRMKPANETLKDDRDILGDYSLVPVPSSPHTHQLDYPPTVVVGSEIYLIGGPSYGPPSSLVRILDCRSHTWRDGPSMSVARAGASAYYIHGKIYVMERCRKDDDNWMEALDVKTQSWSPLLSHGATDFRSDWFIIKVFRGKIYVIGSTNYAYDRNTDTWEVVKTHELTFSCILAANWCVIKNVIYSYRDGSLVRFSYNKRRWVKVEGGDLELFRTHRRYKFSGECVLSIRNHGGKLLVMWSPRFEENNIGKSERRIWCAKIALEGSGNGVWGRVEWANEVLKVTSSYKFLSCVVSWI</sequence>
<dbReference type="InterPro" id="IPR001810">
    <property type="entry name" value="F-box_dom"/>
</dbReference>
<dbReference type="InterPro" id="IPR057499">
    <property type="entry name" value="Kelch_FKB95"/>
</dbReference>
<feature type="domain" description="F-box" evidence="1">
    <location>
        <begin position="19"/>
        <end position="65"/>
    </location>
</feature>
<dbReference type="RefSeq" id="XP_018467791.1">
    <property type="nucleotide sequence ID" value="XM_018612289.2"/>
</dbReference>
<dbReference type="Gene3D" id="2.120.10.80">
    <property type="entry name" value="Kelch-type beta propeller"/>
    <property type="match status" value="1"/>
</dbReference>
<dbReference type="Proteomes" id="UP000504610">
    <property type="component" value="Chromosome 2"/>
</dbReference>